<keyword evidence="8" id="KW-0106">Calcium</keyword>
<dbReference type="InterPro" id="IPR059000">
    <property type="entry name" value="ATPase_P-type_domA"/>
</dbReference>
<feature type="transmembrane region" description="Helical" evidence="17">
    <location>
        <begin position="131"/>
        <end position="153"/>
    </location>
</feature>
<evidence type="ECO:0000256" key="18">
    <source>
        <dbReference type="SAM" id="SignalP"/>
    </source>
</evidence>
<dbReference type="SUPFAM" id="SSF81653">
    <property type="entry name" value="Calcium ATPase, transduction domain A"/>
    <property type="match status" value="1"/>
</dbReference>
<dbReference type="InterPro" id="IPR001757">
    <property type="entry name" value="P_typ_ATPase"/>
</dbReference>
<evidence type="ECO:0000256" key="14">
    <source>
        <dbReference type="ARBA" id="ARBA00023136"/>
    </source>
</evidence>
<dbReference type="SUPFAM" id="SSF81660">
    <property type="entry name" value="Metal cation-transporting ATPase, ATP-binding domain N"/>
    <property type="match status" value="1"/>
</dbReference>
<dbReference type="InterPro" id="IPR018303">
    <property type="entry name" value="ATPase_P-typ_P_site"/>
</dbReference>
<dbReference type="PRINTS" id="PR00121">
    <property type="entry name" value="NAKATPASE"/>
</dbReference>
<dbReference type="GO" id="GO:0016020">
    <property type="term" value="C:membrane"/>
    <property type="evidence" value="ECO:0007669"/>
    <property type="project" value="UniProtKB-SubCell"/>
</dbReference>
<dbReference type="EMBL" id="JBGBPQ010000007">
    <property type="protein sequence ID" value="KAL1521947.1"/>
    <property type="molecule type" value="Genomic_DNA"/>
</dbReference>
<evidence type="ECO:0000256" key="2">
    <source>
        <dbReference type="ARBA" id="ARBA00012790"/>
    </source>
</evidence>
<evidence type="ECO:0000256" key="16">
    <source>
        <dbReference type="ARBA" id="ARBA00048694"/>
    </source>
</evidence>
<keyword evidence="18" id="KW-0732">Signal</keyword>
<dbReference type="FunFam" id="1.20.1110.10:FF:000065">
    <property type="entry name" value="Sarcoplasmic/endoplasmic reticulum calcium ATPase 1"/>
    <property type="match status" value="1"/>
</dbReference>
<dbReference type="Proteomes" id="UP001515480">
    <property type="component" value="Unassembled WGS sequence"/>
</dbReference>
<dbReference type="SFLD" id="SFLDF00027">
    <property type="entry name" value="p-type_atpase"/>
    <property type="match status" value="1"/>
</dbReference>
<keyword evidence="12 17" id="KW-1133">Transmembrane helix</keyword>
<evidence type="ECO:0000256" key="11">
    <source>
        <dbReference type="ARBA" id="ARBA00022967"/>
    </source>
</evidence>
<evidence type="ECO:0000313" key="21">
    <source>
        <dbReference type="Proteomes" id="UP001515480"/>
    </source>
</evidence>
<evidence type="ECO:0000313" key="20">
    <source>
        <dbReference type="EMBL" id="KAL1521947.1"/>
    </source>
</evidence>
<evidence type="ECO:0000256" key="12">
    <source>
        <dbReference type="ARBA" id="ARBA00022989"/>
    </source>
</evidence>
<keyword evidence="5" id="KW-0109">Calcium transport</keyword>
<dbReference type="SMART" id="SM00831">
    <property type="entry name" value="Cation_ATPase_N"/>
    <property type="match status" value="1"/>
</dbReference>
<evidence type="ECO:0000256" key="17">
    <source>
        <dbReference type="SAM" id="Phobius"/>
    </source>
</evidence>
<comment type="subcellular location">
    <subcellularLocation>
        <location evidence="1">Membrane</location>
        <topology evidence="1">Multi-pass membrane protein</topology>
    </subcellularLocation>
</comment>
<keyword evidence="7" id="KW-0547">Nucleotide-binding</keyword>
<dbReference type="InterPro" id="IPR023214">
    <property type="entry name" value="HAD_sf"/>
</dbReference>
<accession>A0AB34JMQ3</accession>
<feature type="transmembrane region" description="Helical" evidence="17">
    <location>
        <begin position="305"/>
        <end position="325"/>
    </location>
</feature>
<dbReference type="FunFam" id="1.20.1110.10:FF:000037">
    <property type="entry name" value="Calcium-transporting ATPase, putative"/>
    <property type="match status" value="1"/>
</dbReference>
<evidence type="ECO:0000259" key="19">
    <source>
        <dbReference type="SMART" id="SM00831"/>
    </source>
</evidence>
<evidence type="ECO:0000256" key="15">
    <source>
        <dbReference type="ARBA" id="ARBA00038148"/>
    </source>
</evidence>
<dbReference type="Gene3D" id="2.70.150.10">
    <property type="entry name" value="Calcium-transporting ATPase, cytoplasmic transduction domain A"/>
    <property type="match status" value="1"/>
</dbReference>
<dbReference type="SUPFAM" id="SSF81665">
    <property type="entry name" value="Calcium ATPase, transmembrane domain M"/>
    <property type="match status" value="1"/>
</dbReference>
<dbReference type="SFLD" id="SFLDG00002">
    <property type="entry name" value="C1.7:_P-type_atpase_like"/>
    <property type="match status" value="1"/>
</dbReference>
<evidence type="ECO:0000256" key="1">
    <source>
        <dbReference type="ARBA" id="ARBA00004141"/>
    </source>
</evidence>
<feature type="transmembrane region" description="Helical" evidence="17">
    <location>
        <begin position="1048"/>
        <end position="1068"/>
    </location>
</feature>
<keyword evidence="10" id="KW-0460">Magnesium</keyword>
<dbReference type="GO" id="GO:0016887">
    <property type="term" value="F:ATP hydrolysis activity"/>
    <property type="evidence" value="ECO:0007669"/>
    <property type="project" value="InterPro"/>
</dbReference>
<evidence type="ECO:0000256" key="8">
    <source>
        <dbReference type="ARBA" id="ARBA00022837"/>
    </source>
</evidence>
<keyword evidence="6 17" id="KW-0812">Transmembrane</keyword>
<evidence type="ECO:0000256" key="3">
    <source>
        <dbReference type="ARBA" id="ARBA00022448"/>
    </source>
</evidence>
<dbReference type="FunFam" id="3.40.50.1000:FF:000028">
    <property type="entry name" value="Calcium-transporting P-type ATPase, putative"/>
    <property type="match status" value="1"/>
</dbReference>
<keyword evidence="9" id="KW-0067">ATP-binding</keyword>
<dbReference type="FunFam" id="3.40.1110.10:FF:000003">
    <property type="entry name" value="Calcium-transporting ATPase"/>
    <property type="match status" value="1"/>
</dbReference>
<name>A0AB34JMQ3_PRYPA</name>
<dbReference type="NCBIfam" id="TIGR01494">
    <property type="entry name" value="ATPase_P-type"/>
    <property type="match status" value="2"/>
</dbReference>
<dbReference type="Pfam" id="PF00122">
    <property type="entry name" value="E1-E2_ATPase"/>
    <property type="match status" value="1"/>
</dbReference>
<dbReference type="FunFam" id="2.70.150.10:FF:000014">
    <property type="entry name" value="Calcium-transporting ATPase, putative"/>
    <property type="match status" value="1"/>
</dbReference>
<proteinExistence type="inferred from homology"/>
<keyword evidence="21" id="KW-1185">Reference proteome</keyword>
<keyword evidence="4" id="KW-0597">Phosphoprotein</keyword>
<evidence type="ECO:0000256" key="7">
    <source>
        <dbReference type="ARBA" id="ARBA00022741"/>
    </source>
</evidence>
<keyword evidence="13" id="KW-0406">Ion transport</keyword>
<protein>
    <recommendedName>
        <fullName evidence="2">P-type Ca(2+) transporter</fullName>
        <ecNumber evidence="2">7.2.2.10</ecNumber>
    </recommendedName>
</protein>
<comment type="similarity">
    <text evidence="15">Belongs to the cation transport ATPase (P-type) (TC 3.A.3) family.</text>
</comment>
<dbReference type="SUPFAM" id="SSF56784">
    <property type="entry name" value="HAD-like"/>
    <property type="match status" value="1"/>
</dbReference>
<keyword evidence="14 17" id="KW-0472">Membrane</keyword>
<dbReference type="InterPro" id="IPR023298">
    <property type="entry name" value="ATPase_P-typ_TM_dom_sf"/>
</dbReference>
<keyword evidence="3" id="KW-0813">Transport</keyword>
<dbReference type="Gene3D" id="1.20.1110.10">
    <property type="entry name" value="Calcium-transporting ATPase, transmembrane domain"/>
    <property type="match status" value="1"/>
</dbReference>
<dbReference type="Gene3D" id="3.40.50.1000">
    <property type="entry name" value="HAD superfamily/HAD-like"/>
    <property type="match status" value="1"/>
</dbReference>
<evidence type="ECO:0000256" key="5">
    <source>
        <dbReference type="ARBA" id="ARBA00022568"/>
    </source>
</evidence>
<organism evidence="20 21">
    <name type="scientific">Prymnesium parvum</name>
    <name type="common">Toxic golden alga</name>
    <dbReference type="NCBI Taxonomy" id="97485"/>
    <lineage>
        <taxon>Eukaryota</taxon>
        <taxon>Haptista</taxon>
        <taxon>Haptophyta</taxon>
        <taxon>Prymnesiophyceae</taxon>
        <taxon>Prymnesiales</taxon>
        <taxon>Prymnesiaceae</taxon>
        <taxon>Prymnesium</taxon>
    </lineage>
</organism>
<reference evidence="20 21" key="1">
    <citation type="journal article" date="2024" name="Science">
        <title>Giant polyketide synthase enzymes in the biosynthesis of giant marine polyether toxins.</title>
        <authorList>
            <person name="Fallon T.R."/>
            <person name="Shende V.V."/>
            <person name="Wierzbicki I.H."/>
            <person name="Pendleton A.L."/>
            <person name="Watervoot N.F."/>
            <person name="Auber R.P."/>
            <person name="Gonzalez D.J."/>
            <person name="Wisecaver J.H."/>
            <person name="Moore B.S."/>
        </authorList>
    </citation>
    <scope>NUCLEOTIDE SEQUENCE [LARGE SCALE GENOMIC DNA]</scope>
    <source>
        <strain evidence="20 21">12B1</strain>
    </source>
</reference>
<feature type="chain" id="PRO_5044349091" description="P-type Ca(2+) transporter" evidence="18">
    <location>
        <begin position="17"/>
        <end position="1084"/>
    </location>
</feature>
<keyword evidence="11" id="KW-1278">Translocase</keyword>
<dbReference type="Pfam" id="PF13246">
    <property type="entry name" value="Cation_ATPase"/>
    <property type="match status" value="1"/>
</dbReference>
<feature type="transmembrane region" description="Helical" evidence="17">
    <location>
        <begin position="891"/>
        <end position="911"/>
    </location>
</feature>
<dbReference type="PANTHER" id="PTHR42861">
    <property type="entry name" value="CALCIUM-TRANSPORTING ATPASE"/>
    <property type="match status" value="1"/>
</dbReference>
<evidence type="ECO:0000256" key="6">
    <source>
        <dbReference type="ARBA" id="ARBA00022692"/>
    </source>
</evidence>
<comment type="catalytic activity">
    <reaction evidence="16">
        <text>Ca(2+)(in) + ATP + H2O = Ca(2+)(out) + ADP + phosphate + H(+)</text>
        <dbReference type="Rhea" id="RHEA:18105"/>
        <dbReference type="ChEBI" id="CHEBI:15377"/>
        <dbReference type="ChEBI" id="CHEBI:15378"/>
        <dbReference type="ChEBI" id="CHEBI:29108"/>
        <dbReference type="ChEBI" id="CHEBI:30616"/>
        <dbReference type="ChEBI" id="CHEBI:43474"/>
        <dbReference type="ChEBI" id="CHEBI:456216"/>
        <dbReference type="EC" id="7.2.2.10"/>
    </reaction>
</comment>
<dbReference type="Gene3D" id="3.40.1110.10">
    <property type="entry name" value="Calcium-transporting ATPase, cytoplasmic domain N"/>
    <property type="match status" value="1"/>
</dbReference>
<dbReference type="SFLD" id="SFLDS00003">
    <property type="entry name" value="Haloacid_Dehalogenase"/>
    <property type="match status" value="1"/>
</dbReference>
<gene>
    <name evidence="20" type="ORF">AB1Y20_021595</name>
</gene>
<dbReference type="InterPro" id="IPR044492">
    <property type="entry name" value="P_typ_ATPase_HD_dom"/>
</dbReference>
<dbReference type="EC" id="7.2.2.10" evidence="2"/>
<dbReference type="GO" id="GO:0005388">
    <property type="term" value="F:P-type calcium transporter activity"/>
    <property type="evidence" value="ECO:0007669"/>
    <property type="project" value="UniProtKB-EC"/>
</dbReference>
<dbReference type="Pfam" id="PF00690">
    <property type="entry name" value="Cation_ATPase_N"/>
    <property type="match status" value="1"/>
</dbReference>
<feature type="transmembrane region" description="Helical" evidence="17">
    <location>
        <begin position="814"/>
        <end position="837"/>
    </location>
</feature>
<dbReference type="InterPro" id="IPR006068">
    <property type="entry name" value="ATPase_P-typ_cation-transptr_C"/>
</dbReference>
<dbReference type="InterPro" id="IPR004014">
    <property type="entry name" value="ATPase_P-typ_cation-transptr_N"/>
</dbReference>
<dbReference type="PRINTS" id="PR00119">
    <property type="entry name" value="CATATPASE"/>
</dbReference>
<dbReference type="AlphaFoldDB" id="A0AB34JMQ3"/>
<evidence type="ECO:0000256" key="13">
    <source>
        <dbReference type="ARBA" id="ARBA00023065"/>
    </source>
</evidence>
<dbReference type="GO" id="GO:0005524">
    <property type="term" value="F:ATP binding"/>
    <property type="evidence" value="ECO:0007669"/>
    <property type="project" value="UniProtKB-KW"/>
</dbReference>
<feature type="domain" description="Cation-transporting P-type ATPase N-terminal" evidence="19">
    <location>
        <begin position="50"/>
        <end position="124"/>
    </location>
</feature>
<feature type="transmembrane region" description="Helical" evidence="17">
    <location>
        <begin position="107"/>
        <end position="125"/>
    </location>
</feature>
<dbReference type="InterPro" id="IPR036412">
    <property type="entry name" value="HAD-like_sf"/>
</dbReference>
<feature type="transmembrane region" description="Helical" evidence="17">
    <location>
        <begin position="337"/>
        <end position="366"/>
    </location>
</feature>
<dbReference type="InterPro" id="IPR008250">
    <property type="entry name" value="ATPase_P-typ_transduc_dom_A_sf"/>
</dbReference>
<evidence type="ECO:0000256" key="10">
    <source>
        <dbReference type="ARBA" id="ARBA00022842"/>
    </source>
</evidence>
<evidence type="ECO:0000256" key="9">
    <source>
        <dbReference type="ARBA" id="ARBA00022840"/>
    </source>
</evidence>
<comment type="caution">
    <text evidence="20">The sequence shown here is derived from an EMBL/GenBank/DDBJ whole genome shotgun (WGS) entry which is preliminary data.</text>
</comment>
<evidence type="ECO:0000256" key="4">
    <source>
        <dbReference type="ARBA" id="ARBA00022553"/>
    </source>
</evidence>
<dbReference type="InterPro" id="IPR023299">
    <property type="entry name" value="ATPase_P-typ_cyto_dom_N"/>
</dbReference>
<feature type="signal peptide" evidence="18">
    <location>
        <begin position="1"/>
        <end position="16"/>
    </location>
</feature>
<dbReference type="Pfam" id="PF00689">
    <property type="entry name" value="Cation_ATPase_C"/>
    <property type="match status" value="1"/>
</dbReference>
<feature type="transmembrane region" description="Helical" evidence="17">
    <location>
        <begin position="1013"/>
        <end position="1042"/>
    </location>
</feature>
<dbReference type="PROSITE" id="PS00154">
    <property type="entry name" value="ATPASE_E1_E2"/>
    <property type="match status" value="1"/>
</dbReference>
<sequence length="1084" mass="117854">MRHLNLFITTLPLLSARSSLLDCIRSIAYTVLAQAPTRVSPLRRILPAAMSWAKPAEEVFAAHGTHPKDGLKSSQVAKLREEFGMNELDKEEGTPLWKLVLQQFDDLLVKILLGAATLSFVLAFFEEEEDSSAFIEPFVILLILILNAIVGVWQEHNAENALEALKELQSCHAKVYRDGVLNPELPAAELVPGDLVEVSVGDKVPADMRLTKLKTTSVRTDEGALTGESETVMKQVEPVSADARIQDKKNMMFAGTTISNGGAIGVVTATGMSTEIGKIQANVQAASEDDEKTPLGQKIDAFGEMLAKVIAFICLAVWVMNYRQFSDPVHGGFWMGLIYYLKIAVALGVAAIPEGLPAVITLCLALGTRKMVKRNAIIRKLPSVETLGCTTVICSDKTGTLTTNQMTVVSMAYPGKSADGLVEHTVTGTSYEPWGEVLDFTMSEGVADLAKVCALSNQAQVIYAKGKYERVGEPTEAALRVLVEKIGIKGQPRPTDPALACKVANEAIAKDYPTNAILEFSRDRKSMSTLCGYSKPKTEGRTTRRTAGSGANMLYVKGAPESVLARCTHARLANGETVPLSAAQRKRILSTVAEMAARPLRCLAMAIGEELGDLADYDGPSHPSHKKLTDPSTFIELEQNLVFVGVCGIKDPARPEVAPAIADCKTAGIRVIMITGDTQPTAEAIAREIGIFGKNEEVVNRSFTGAEFFSFPREKQVQLLTGSRLSMVFSRTEPRDKQELVKILRQAGEVPAMTGDGVNDAPALKQASIGVAMGISGTEVAKEAADMVLADDNFATIVAAVEEGRSIYSNMKAFIRYLISSNIGEVASIFITALLGLPEGLIPVQLLWVNLVTDGPPATALGFNPADADVMKKPPRRADDQLISPWIFCRYMIIGLYVGFATVGIFAYWFIGYNWSEYQQPLVSYTHLSNWGKCQDFATLFPDNPYAPNFETWVSNGGLDLSSKPCEYLNGVGKKTASTLSLSVLVTIEMLNALNALSEDGSLLQMPPWANPWLLLAMFVSFGLHFVILYVPFLASIFSIVPLTFNDWLLVLAFSFPVILIDEVLKLCGRMYNAKEMKARMKTD</sequence>